<comment type="caution">
    <text evidence="1">The sequence shown here is derived from an EMBL/GenBank/DDBJ whole genome shotgun (WGS) entry which is preliminary data.</text>
</comment>
<keyword evidence="2" id="KW-1185">Reference proteome</keyword>
<sequence>MLLLRGAFRLSPATEYHLKLKTDQLFPHIVLRGIELAEQEPAELFAEEWDPQAISSGHPLIYSALFCAAAYRQKQGAVIVCPTQLPSHSTVVALAWKPVDGKPVSPEDWTYISFFPTGQKNLDMLRALYEHHRRENHPFVKNLDFGAFAGPTSAQDLVHLFAADIAQALLRGAQLGYHQLSMDDAGTSQYASRLAQLIIRPSEREYVSGRPHSVTDEESSLGAVVGVVEIRYPWDAELVDMRNILPHCNLPLVSKHFYLQKLLEVKSKDAAMKDARTRKELAVKPKCRVGDFVQFEDLQGVSLVIGWEGVYSKKEAAEQLEQLYDSDVALSTVLSDLSLGEGETGDMRFIYHLLDSLGGHSAIMDTSHLQRRNGVSGENVETALKLYDIGKYFKRVD</sequence>
<name>A0A1Y2CJ98_9BASI</name>
<dbReference type="Proteomes" id="UP000193467">
    <property type="component" value="Unassembled WGS sequence"/>
</dbReference>
<evidence type="ECO:0000313" key="2">
    <source>
        <dbReference type="Proteomes" id="UP000193467"/>
    </source>
</evidence>
<organism evidence="1 2">
    <name type="scientific">Leucosporidium creatinivorum</name>
    <dbReference type="NCBI Taxonomy" id="106004"/>
    <lineage>
        <taxon>Eukaryota</taxon>
        <taxon>Fungi</taxon>
        <taxon>Dikarya</taxon>
        <taxon>Basidiomycota</taxon>
        <taxon>Pucciniomycotina</taxon>
        <taxon>Microbotryomycetes</taxon>
        <taxon>Leucosporidiales</taxon>
        <taxon>Leucosporidium</taxon>
    </lineage>
</organism>
<dbReference type="EMBL" id="MCGR01000118">
    <property type="protein sequence ID" value="ORY47099.1"/>
    <property type="molecule type" value="Genomic_DNA"/>
</dbReference>
<evidence type="ECO:0000313" key="1">
    <source>
        <dbReference type="EMBL" id="ORY47099.1"/>
    </source>
</evidence>
<proteinExistence type="predicted"/>
<accession>A0A1Y2CJ98</accession>
<gene>
    <name evidence="1" type="ORF">BCR35DRAFT_356236</name>
</gene>
<protein>
    <submittedName>
        <fullName evidence="1">Uncharacterized protein</fullName>
    </submittedName>
</protein>
<reference evidence="1 2" key="1">
    <citation type="submission" date="2016-07" db="EMBL/GenBank/DDBJ databases">
        <title>Pervasive Adenine N6-methylation of Active Genes in Fungi.</title>
        <authorList>
            <consortium name="DOE Joint Genome Institute"/>
            <person name="Mondo S.J."/>
            <person name="Dannebaum R.O."/>
            <person name="Kuo R.C."/>
            <person name="Labutti K."/>
            <person name="Haridas S."/>
            <person name="Kuo A."/>
            <person name="Salamov A."/>
            <person name="Ahrendt S.R."/>
            <person name="Lipzen A."/>
            <person name="Sullivan W."/>
            <person name="Andreopoulos W.B."/>
            <person name="Clum A."/>
            <person name="Lindquist E."/>
            <person name="Daum C."/>
            <person name="Ramamoorthy G.K."/>
            <person name="Gryganskyi A."/>
            <person name="Culley D."/>
            <person name="Magnuson J.K."/>
            <person name="James T.Y."/>
            <person name="O'Malley M.A."/>
            <person name="Stajich J.E."/>
            <person name="Spatafora J.W."/>
            <person name="Visel A."/>
            <person name="Grigoriev I.V."/>
        </authorList>
    </citation>
    <scope>NUCLEOTIDE SEQUENCE [LARGE SCALE GENOMIC DNA]</scope>
    <source>
        <strain evidence="1 2">62-1032</strain>
    </source>
</reference>
<dbReference type="InParanoid" id="A0A1Y2CJ98"/>
<dbReference type="AlphaFoldDB" id="A0A1Y2CJ98"/>